<dbReference type="PROSITE" id="PS50111">
    <property type="entry name" value="CHEMOTAXIS_TRANSDUC_2"/>
    <property type="match status" value="1"/>
</dbReference>
<dbReference type="InterPro" id="IPR051310">
    <property type="entry name" value="MCP_chemotaxis"/>
</dbReference>
<dbReference type="GO" id="GO:0007165">
    <property type="term" value="P:signal transduction"/>
    <property type="evidence" value="ECO:0007669"/>
    <property type="project" value="UniProtKB-KW"/>
</dbReference>
<feature type="domain" description="Methyl-accepting transducer" evidence="7">
    <location>
        <begin position="282"/>
        <end position="497"/>
    </location>
</feature>
<evidence type="ECO:0000256" key="4">
    <source>
        <dbReference type="ARBA" id="ARBA00029447"/>
    </source>
</evidence>
<dbReference type="InterPro" id="IPR004090">
    <property type="entry name" value="Chemotax_Me-accpt_rcpt"/>
</dbReference>
<keyword evidence="2 6" id="KW-0812">Transmembrane</keyword>
<protein>
    <submittedName>
        <fullName evidence="9">Methyl-accepting chemotaxis protein</fullName>
    </submittedName>
</protein>
<keyword evidence="10" id="KW-1185">Reference proteome</keyword>
<feature type="domain" description="HAMP" evidence="8">
    <location>
        <begin position="225"/>
        <end position="277"/>
    </location>
</feature>
<dbReference type="GO" id="GO:0005886">
    <property type="term" value="C:plasma membrane"/>
    <property type="evidence" value="ECO:0007669"/>
    <property type="project" value="TreeGrafter"/>
</dbReference>
<evidence type="ECO:0000256" key="5">
    <source>
        <dbReference type="PROSITE-ProRule" id="PRU00284"/>
    </source>
</evidence>
<name>A0AAE4A014_9ACTN</name>
<keyword evidence="6" id="KW-0472">Membrane</keyword>
<dbReference type="PRINTS" id="PR00260">
    <property type="entry name" value="CHEMTRNSDUCR"/>
</dbReference>
<keyword evidence="3 6" id="KW-1133">Transmembrane helix</keyword>
<dbReference type="FunFam" id="1.10.287.950:FF:000001">
    <property type="entry name" value="Methyl-accepting chemotaxis sensory transducer"/>
    <property type="match status" value="1"/>
</dbReference>
<dbReference type="SUPFAM" id="SSF58104">
    <property type="entry name" value="Methyl-accepting chemotaxis protein (MCP) signaling domain"/>
    <property type="match status" value="1"/>
</dbReference>
<comment type="similarity">
    <text evidence="4">Belongs to the methyl-accepting chemotaxis (MCP) protein family.</text>
</comment>
<organism evidence="9 10">
    <name type="scientific">Catenuloplanes niger</name>
    <dbReference type="NCBI Taxonomy" id="587534"/>
    <lineage>
        <taxon>Bacteria</taxon>
        <taxon>Bacillati</taxon>
        <taxon>Actinomycetota</taxon>
        <taxon>Actinomycetes</taxon>
        <taxon>Micromonosporales</taxon>
        <taxon>Micromonosporaceae</taxon>
        <taxon>Catenuloplanes</taxon>
    </lineage>
</organism>
<sequence length="577" mass="61065">MANASHARQPSTGFGFKNLSVAWKLRWMALITCVLLLVVGVVGIVQLGSAQDRLASMYTVHLHNTKSLDEVAIAYRDARLSTRVLGMAQGKEENDAATVRVEETLVALTSAWGVVDGKDIAGDDADRDQIDQSFTAYQTVVRDKLIPAGASNSYALFNEVVAEDIAPITTAIDESLTRLLDAEDLAAKTTTEASAAAYGTARTVLISLIVFAVLFTFVMVQVITRSIARPLERTVAVLSGLAAGRLDQRLEVDSRDEVGRMGTALNSALDRLSETVSTVIDSSAQINNAASQISGASQNLSQAATEQASSIEETTSSLEQMTAGIAQNSDNARATEEMAAQARAEALEGGEAVQKTVDAMKEITSKIGIIDDIAFQTNMLALNATIEAARAGEHGKGFAVVATEVGKLAERSQVAAQEISELASGSVQTAERAGSLLNTIIPSIIRTSDLVQEIAAASGEQSTGVRQINIAMNQIGKVTEQTASSSEELAATAEEMSAQTTQLQTMMDFFQVGAPVRRARTDYAGADYAGREHAGRMGGNGTGYYSAQGASVAGGPSYSRRDQDAFVPEIEAKFDRF</sequence>
<dbReference type="PROSITE" id="PS50885">
    <property type="entry name" value="HAMP"/>
    <property type="match status" value="1"/>
</dbReference>
<dbReference type="Pfam" id="PF00672">
    <property type="entry name" value="HAMP"/>
    <property type="match status" value="1"/>
</dbReference>
<dbReference type="Pfam" id="PF00015">
    <property type="entry name" value="MCPsignal"/>
    <property type="match status" value="1"/>
</dbReference>
<dbReference type="InterPro" id="IPR004089">
    <property type="entry name" value="MCPsignal_dom"/>
</dbReference>
<evidence type="ECO:0000256" key="1">
    <source>
        <dbReference type="ARBA" id="ARBA00022500"/>
    </source>
</evidence>
<keyword evidence="5" id="KW-0807">Transducer</keyword>
<gene>
    <name evidence="9" type="ORF">J2S44_008422</name>
</gene>
<proteinExistence type="inferred from homology"/>
<dbReference type="InterPro" id="IPR003660">
    <property type="entry name" value="HAMP_dom"/>
</dbReference>
<dbReference type="GO" id="GO:0004888">
    <property type="term" value="F:transmembrane signaling receptor activity"/>
    <property type="evidence" value="ECO:0007669"/>
    <property type="project" value="InterPro"/>
</dbReference>
<evidence type="ECO:0000256" key="2">
    <source>
        <dbReference type="ARBA" id="ARBA00022692"/>
    </source>
</evidence>
<evidence type="ECO:0000256" key="3">
    <source>
        <dbReference type="ARBA" id="ARBA00022989"/>
    </source>
</evidence>
<reference evidence="9 10" key="1">
    <citation type="submission" date="2023-07" db="EMBL/GenBank/DDBJ databases">
        <title>Sequencing the genomes of 1000 actinobacteria strains.</title>
        <authorList>
            <person name="Klenk H.-P."/>
        </authorList>
    </citation>
    <scope>NUCLEOTIDE SEQUENCE [LARGE SCALE GENOMIC DNA]</scope>
    <source>
        <strain evidence="9 10">DSM 44711</strain>
    </source>
</reference>
<dbReference type="CDD" id="cd06225">
    <property type="entry name" value="HAMP"/>
    <property type="match status" value="1"/>
</dbReference>
<comment type="caution">
    <text evidence="9">The sequence shown here is derived from an EMBL/GenBank/DDBJ whole genome shotgun (WGS) entry which is preliminary data.</text>
</comment>
<dbReference type="EMBL" id="JAVDYC010000001">
    <property type="protein sequence ID" value="MDR7328172.1"/>
    <property type="molecule type" value="Genomic_DNA"/>
</dbReference>
<dbReference type="RefSeq" id="WP_310429141.1">
    <property type="nucleotide sequence ID" value="NZ_JAVDYC010000001.1"/>
</dbReference>
<dbReference type="PANTHER" id="PTHR43531:SF11">
    <property type="entry name" value="METHYL-ACCEPTING CHEMOTAXIS PROTEIN 3"/>
    <property type="match status" value="1"/>
</dbReference>
<evidence type="ECO:0000256" key="6">
    <source>
        <dbReference type="SAM" id="Phobius"/>
    </source>
</evidence>
<evidence type="ECO:0000259" key="8">
    <source>
        <dbReference type="PROSITE" id="PS50885"/>
    </source>
</evidence>
<dbReference type="AlphaFoldDB" id="A0AAE4A014"/>
<dbReference type="InterPro" id="IPR024478">
    <property type="entry name" value="HlyB_4HB_MCP"/>
</dbReference>
<keyword evidence="1" id="KW-0145">Chemotaxis</keyword>
<dbReference type="SMART" id="SM00304">
    <property type="entry name" value="HAMP"/>
    <property type="match status" value="1"/>
</dbReference>
<dbReference type="Pfam" id="PF12729">
    <property type="entry name" value="4HB_MCP_1"/>
    <property type="match status" value="1"/>
</dbReference>
<evidence type="ECO:0000313" key="9">
    <source>
        <dbReference type="EMBL" id="MDR7328172.1"/>
    </source>
</evidence>
<dbReference type="PANTHER" id="PTHR43531">
    <property type="entry name" value="PROTEIN ICFG"/>
    <property type="match status" value="1"/>
</dbReference>
<dbReference type="SMART" id="SM00283">
    <property type="entry name" value="MA"/>
    <property type="match status" value="1"/>
</dbReference>
<dbReference type="GO" id="GO:0006935">
    <property type="term" value="P:chemotaxis"/>
    <property type="evidence" value="ECO:0007669"/>
    <property type="project" value="UniProtKB-KW"/>
</dbReference>
<feature type="transmembrane region" description="Helical" evidence="6">
    <location>
        <begin position="27"/>
        <end position="47"/>
    </location>
</feature>
<dbReference type="Proteomes" id="UP001183629">
    <property type="component" value="Unassembled WGS sequence"/>
</dbReference>
<evidence type="ECO:0000259" key="7">
    <source>
        <dbReference type="PROSITE" id="PS50111"/>
    </source>
</evidence>
<feature type="transmembrane region" description="Helical" evidence="6">
    <location>
        <begin position="204"/>
        <end position="223"/>
    </location>
</feature>
<accession>A0AAE4A014</accession>
<dbReference type="Gene3D" id="1.10.287.950">
    <property type="entry name" value="Methyl-accepting chemotaxis protein"/>
    <property type="match status" value="1"/>
</dbReference>
<evidence type="ECO:0000313" key="10">
    <source>
        <dbReference type="Proteomes" id="UP001183629"/>
    </source>
</evidence>